<dbReference type="AlphaFoldDB" id="A0A7W4W1F4"/>
<dbReference type="Pfam" id="PF00015">
    <property type="entry name" value="MCPsignal"/>
    <property type="match status" value="1"/>
</dbReference>
<organism evidence="9 10">
    <name type="scientific">Nocardioides soli</name>
    <dbReference type="NCBI Taxonomy" id="1036020"/>
    <lineage>
        <taxon>Bacteria</taxon>
        <taxon>Bacillati</taxon>
        <taxon>Actinomycetota</taxon>
        <taxon>Actinomycetes</taxon>
        <taxon>Propionibacteriales</taxon>
        <taxon>Nocardioidaceae</taxon>
        <taxon>Nocardioides</taxon>
    </lineage>
</organism>
<protein>
    <submittedName>
        <fullName evidence="9">Methyl-accepting chemotaxis protein</fullName>
    </submittedName>
</protein>
<evidence type="ECO:0000259" key="8">
    <source>
        <dbReference type="PROSITE" id="PS50885"/>
    </source>
</evidence>
<reference evidence="9 10" key="1">
    <citation type="submission" date="2020-08" db="EMBL/GenBank/DDBJ databases">
        <title>Sequencing the genomes of 1000 actinobacteria strains.</title>
        <authorList>
            <person name="Klenk H.-P."/>
        </authorList>
    </citation>
    <scope>NUCLEOTIDE SEQUENCE [LARGE SCALE GENOMIC DNA]</scope>
    <source>
        <strain evidence="9 10">DSM 105498</strain>
    </source>
</reference>
<name>A0A7W4W1F4_9ACTN</name>
<evidence type="ECO:0000259" key="7">
    <source>
        <dbReference type="PROSITE" id="PS50111"/>
    </source>
</evidence>
<dbReference type="InterPro" id="IPR003660">
    <property type="entry name" value="HAMP_dom"/>
</dbReference>
<feature type="domain" description="Methyl-accepting transducer" evidence="7">
    <location>
        <begin position="291"/>
        <end position="520"/>
    </location>
</feature>
<keyword evidence="6" id="KW-0472">Membrane</keyword>
<feature type="transmembrane region" description="Helical" evidence="6">
    <location>
        <begin position="20"/>
        <end position="41"/>
    </location>
</feature>
<evidence type="ECO:0000313" key="9">
    <source>
        <dbReference type="EMBL" id="MBB3045194.1"/>
    </source>
</evidence>
<evidence type="ECO:0000256" key="2">
    <source>
        <dbReference type="ARBA" id="ARBA00022989"/>
    </source>
</evidence>
<evidence type="ECO:0000256" key="3">
    <source>
        <dbReference type="ARBA" id="ARBA00023224"/>
    </source>
</evidence>
<dbReference type="PANTHER" id="PTHR32089:SF112">
    <property type="entry name" value="LYSOZYME-LIKE PROTEIN-RELATED"/>
    <property type="match status" value="1"/>
</dbReference>
<keyword evidence="3 5" id="KW-0807">Transducer</keyword>
<dbReference type="SUPFAM" id="SSF58104">
    <property type="entry name" value="Methyl-accepting chemotaxis protein (MCP) signaling domain"/>
    <property type="match status" value="1"/>
</dbReference>
<evidence type="ECO:0000256" key="6">
    <source>
        <dbReference type="SAM" id="Phobius"/>
    </source>
</evidence>
<dbReference type="Gene3D" id="1.10.287.950">
    <property type="entry name" value="Methyl-accepting chemotaxis protein"/>
    <property type="match status" value="1"/>
</dbReference>
<evidence type="ECO:0000256" key="5">
    <source>
        <dbReference type="PROSITE-ProRule" id="PRU00284"/>
    </source>
</evidence>
<dbReference type="SMART" id="SM00304">
    <property type="entry name" value="HAMP"/>
    <property type="match status" value="1"/>
</dbReference>
<accession>A0A7W4W1F4</accession>
<dbReference type="CDD" id="cd06225">
    <property type="entry name" value="HAMP"/>
    <property type="match status" value="1"/>
</dbReference>
<dbReference type="Proteomes" id="UP000589626">
    <property type="component" value="Unassembled WGS sequence"/>
</dbReference>
<dbReference type="EMBL" id="JACHWR010000005">
    <property type="protein sequence ID" value="MBB3045194.1"/>
    <property type="molecule type" value="Genomic_DNA"/>
</dbReference>
<dbReference type="Pfam" id="PF00672">
    <property type="entry name" value="HAMP"/>
    <property type="match status" value="1"/>
</dbReference>
<feature type="transmembrane region" description="Helical" evidence="6">
    <location>
        <begin position="200"/>
        <end position="219"/>
    </location>
</feature>
<dbReference type="SMART" id="SM00283">
    <property type="entry name" value="MA"/>
    <property type="match status" value="1"/>
</dbReference>
<dbReference type="PANTHER" id="PTHR32089">
    <property type="entry name" value="METHYL-ACCEPTING CHEMOTAXIS PROTEIN MCPB"/>
    <property type="match status" value="1"/>
</dbReference>
<dbReference type="GO" id="GO:0004888">
    <property type="term" value="F:transmembrane signaling receptor activity"/>
    <property type="evidence" value="ECO:0007669"/>
    <property type="project" value="InterPro"/>
</dbReference>
<dbReference type="RefSeq" id="WP_343058045.1">
    <property type="nucleotide sequence ID" value="NZ_JACHWR010000005.1"/>
</dbReference>
<evidence type="ECO:0000256" key="1">
    <source>
        <dbReference type="ARBA" id="ARBA00022692"/>
    </source>
</evidence>
<feature type="domain" description="HAMP" evidence="8">
    <location>
        <begin position="220"/>
        <end position="272"/>
    </location>
</feature>
<proteinExistence type="inferred from homology"/>
<dbReference type="PRINTS" id="PR00260">
    <property type="entry name" value="CHEMTRNSDUCR"/>
</dbReference>
<sequence>MSNSSSAPRLARLTGLSLRTRLLAAFLVVALVSVVVAGFALTRMSSISDRAEAVYERGTVQLDATRGLQVLWWEYAAHDARTAIESIPADTLAKEQQAVQRTSEALVQRVQAVQAMDLPASVADNIRDFTAAVEGNNAVLQLLKSGELPPAEFAAALADLDTYAAQAEESITAANAAEQQEAAEQAASAREAFESARTTTIVIICVGLLLSVGLGIGAARSVAGPIAATREVLARVADGDLTVRVSESGAREITEMNRSLNSTLDAFGKVMVLVRDFAQRLAGSSSALRGTAGAIAANVEGVAQQAEVVSSSAGDVSRNVGTVASGSEQMESAIREIAQSANAAAQVAGNAVGVAAATTETVGKLGASSQEIASVVKAITSIAEQTNLLALNATIEAARAGEAGKGFAVVAGEVKELAQETARATEDISRRVETIQSDTSGAVEAIGQISAVIAEINDFQMTIASAVEEQTATTNEMNRNVLEAANGSEGIASNISGIADAAAQTLAGVTDAERAAGELADMGAQLEEAVGRFRV</sequence>
<gene>
    <name evidence="9" type="ORF">FHU40_005047</name>
</gene>
<keyword evidence="1 6" id="KW-0812">Transmembrane</keyword>
<keyword evidence="2 6" id="KW-1133">Transmembrane helix</keyword>
<dbReference type="InterPro" id="IPR004090">
    <property type="entry name" value="Chemotax_Me-accpt_rcpt"/>
</dbReference>
<evidence type="ECO:0000313" key="10">
    <source>
        <dbReference type="Proteomes" id="UP000589626"/>
    </source>
</evidence>
<dbReference type="PROSITE" id="PS50111">
    <property type="entry name" value="CHEMOTAXIS_TRANSDUC_2"/>
    <property type="match status" value="1"/>
</dbReference>
<dbReference type="PROSITE" id="PS50885">
    <property type="entry name" value="HAMP"/>
    <property type="match status" value="1"/>
</dbReference>
<evidence type="ECO:0000256" key="4">
    <source>
        <dbReference type="ARBA" id="ARBA00029447"/>
    </source>
</evidence>
<keyword evidence="10" id="KW-1185">Reference proteome</keyword>
<dbReference type="InterPro" id="IPR004089">
    <property type="entry name" value="MCPsignal_dom"/>
</dbReference>
<dbReference type="GO" id="GO:0006935">
    <property type="term" value="P:chemotaxis"/>
    <property type="evidence" value="ECO:0007669"/>
    <property type="project" value="InterPro"/>
</dbReference>
<comment type="similarity">
    <text evidence="4">Belongs to the methyl-accepting chemotaxis (MCP) protein family.</text>
</comment>
<comment type="caution">
    <text evidence="9">The sequence shown here is derived from an EMBL/GenBank/DDBJ whole genome shotgun (WGS) entry which is preliminary data.</text>
</comment>
<dbReference type="GO" id="GO:0007165">
    <property type="term" value="P:signal transduction"/>
    <property type="evidence" value="ECO:0007669"/>
    <property type="project" value="UniProtKB-KW"/>
</dbReference>
<dbReference type="GO" id="GO:0016020">
    <property type="term" value="C:membrane"/>
    <property type="evidence" value="ECO:0007669"/>
    <property type="project" value="InterPro"/>
</dbReference>